<evidence type="ECO:0000256" key="4">
    <source>
        <dbReference type="ARBA" id="ARBA00022801"/>
    </source>
</evidence>
<evidence type="ECO:0000256" key="9">
    <source>
        <dbReference type="ARBA" id="ARBA00038592"/>
    </source>
</evidence>
<dbReference type="PANTHER" id="PTHR34353">
    <property type="entry name" value="CRISPR-ASSOCIATED ENDONUCLEASE CAS1 1"/>
    <property type="match status" value="1"/>
</dbReference>
<dbReference type="InterPro" id="IPR050646">
    <property type="entry name" value="Cas1"/>
</dbReference>
<keyword evidence="5 10" id="KW-0460">Magnesium</keyword>
<protein>
    <recommendedName>
        <fullName evidence="10">CRISPR-associated endonuclease Cas1</fullName>
        <ecNumber evidence="10">3.1.-.-</ecNumber>
    </recommendedName>
</protein>
<dbReference type="GO" id="GO:0016787">
    <property type="term" value="F:hydrolase activity"/>
    <property type="evidence" value="ECO:0007669"/>
    <property type="project" value="UniProtKB-KW"/>
</dbReference>
<keyword evidence="1 10" id="KW-0540">Nuclease</keyword>
<dbReference type="NCBIfam" id="TIGR00287">
    <property type="entry name" value="cas1"/>
    <property type="match status" value="1"/>
</dbReference>
<dbReference type="InterPro" id="IPR042206">
    <property type="entry name" value="CRISPR-assoc_Cas1_C"/>
</dbReference>
<evidence type="ECO:0000256" key="10">
    <source>
        <dbReference type="HAMAP-Rule" id="MF_01470"/>
    </source>
</evidence>
<keyword evidence="8 10" id="KW-0464">Manganese</keyword>
<evidence type="ECO:0000256" key="7">
    <source>
        <dbReference type="ARBA" id="ARBA00023125"/>
    </source>
</evidence>
<dbReference type="GO" id="GO:0051607">
    <property type="term" value="P:defense response to virus"/>
    <property type="evidence" value="ECO:0007669"/>
    <property type="project" value="UniProtKB-UniRule"/>
</dbReference>
<comment type="function">
    <text evidence="10">CRISPR (clustered regularly interspaced short palindromic repeat), is an adaptive immune system that provides protection against mobile genetic elements (viruses, transposable elements and conjugative plasmids). CRISPR clusters contain spacers, sequences complementary to antecedent mobile elements, and target invading nucleic acids. CRISPR clusters are transcribed and processed into CRISPR RNA (crRNA). Acts as a dsDNA endonuclease. Involved in the integration of spacer DNA into the CRISPR cassette.</text>
</comment>
<dbReference type="InterPro" id="IPR002729">
    <property type="entry name" value="CRISPR-assoc_Cas1"/>
</dbReference>
<name>A0AAE4K332_9ACTO</name>
<dbReference type="Gene3D" id="3.100.10.20">
    <property type="entry name" value="CRISPR-associated endonuclease Cas1, N-terminal domain"/>
    <property type="match status" value="1"/>
</dbReference>
<dbReference type="Proteomes" id="UP001180729">
    <property type="component" value="Unassembled WGS sequence"/>
</dbReference>
<dbReference type="EC" id="3.1.-.-" evidence="10"/>
<dbReference type="AlphaFoldDB" id="A0AAE4K332"/>
<dbReference type="PANTHER" id="PTHR34353:SF2">
    <property type="entry name" value="CRISPR-ASSOCIATED ENDONUCLEASE CAS1 1"/>
    <property type="match status" value="1"/>
</dbReference>
<gene>
    <name evidence="10 11" type="primary">cas1</name>
    <name evidence="11" type="ORF">RMW62_10915</name>
</gene>
<keyword evidence="6 10" id="KW-0051">Antiviral defense</keyword>
<feature type="binding site" evidence="10">
    <location>
        <position position="258"/>
    </location>
    <ligand>
        <name>Mn(2+)</name>
        <dbReference type="ChEBI" id="CHEBI:29035"/>
    </ligand>
</feature>
<accession>A0AAE4K332</accession>
<evidence type="ECO:0000313" key="12">
    <source>
        <dbReference type="Proteomes" id="UP001180729"/>
    </source>
</evidence>
<dbReference type="GO" id="GO:0003677">
    <property type="term" value="F:DNA binding"/>
    <property type="evidence" value="ECO:0007669"/>
    <property type="project" value="UniProtKB-KW"/>
</dbReference>
<evidence type="ECO:0000256" key="2">
    <source>
        <dbReference type="ARBA" id="ARBA00022723"/>
    </source>
</evidence>
<comment type="caution">
    <text evidence="11">The sequence shown here is derived from an EMBL/GenBank/DDBJ whole genome shotgun (WGS) entry which is preliminary data.</text>
</comment>
<keyword evidence="4 10" id="KW-0378">Hydrolase</keyword>
<comment type="cofactor">
    <cofactor evidence="10">
        <name>Mg(2+)</name>
        <dbReference type="ChEBI" id="CHEBI:18420"/>
    </cofactor>
    <cofactor evidence="10">
        <name>Mn(2+)</name>
        <dbReference type="ChEBI" id="CHEBI:29035"/>
    </cofactor>
</comment>
<dbReference type="CDD" id="cd09634">
    <property type="entry name" value="Cas1_I-II-III"/>
    <property type="match status" value="1"/>
</dbReference>
<evidence type="ECO:0000256" key="8">
    <source>
        <dbReference type="ARBA" id="ARBA00023211"/>
    </source>
</evidence>
<dbReference type="GO" id="GO:0043571">
    <property type="term" value="P:maintenance of CRISPR repeat elements"/>
    <property type="evidence" value="ECO:0007669"/>
    <property type="project" value="UniProtKB-UniRule"/>
</dbReference>
<evidence type="ECO:0000256" key="6">
    <source>
        <dbReference type="ARBA" id="ARBA00023118"/>
    </source>
</evidence>
<evidence type="ECO:0000313" key="11">
    <source>
        <dbReference type="EMBL" id="MDT0249592.1"/>
    </source>
</evidence>
<dbReference type="Pfam" id="PF01867">
    <property type="entry name" value="Cas_Cas1"/>
    <property type="match status" value="1"/>
</dbReference>
<dbReference type="RefSeq" id="WP_311373203.1">
    <property type="nucleotide sequence ID" value="NZ_JAMZMH010000013.1"/>
</dbReference>
<dbReference type="GO" id="GO:0004519">
    <property type="term" value="F:endonuclease activity"/>
    <property type="evidence" value="ECO:0007669"/>
    <property type="project" value="UniProtKB-UniRule"/>
</dbReference>
<dbReference type="Gene3D" id="1.20.120.920">
    <property type="entry name" value="CRISPR-associated endonuclease Cas1, C-terminal domain"/>
    <property type="match status" value="1"/>
</dbReference>
<feature type="binding site" evidence="10">
    <location>
        <position position="243"/>
    </location>
    <ligand>
        <name>Mn(2+)</name>
        <dbReference type="ChEBI" id="CHEBI:29035"/>
    </ligand>
</feature>
<reference evidence="11" key="1">
    <citation type="submission" date="2022-06" db="EMBL/GenBank/DDBJ databases">
        <title>Draft Genome Sequences of Three Actinomyces oris Strains, Isolated from Healthy Human Feces.</title>
        <authorList>
            <person name="Ye Y."/>
            <person name="Liu C."/>
            <person name="Zhao J."/>
            <person name="Xu J."/>
            <person name="Huang H."/>
            <person name="Wang B."/>
            <person name="Wei J."/>
            <person name="Jing X."/>
        </authorList>
    </citation>
    <scope>NUCLEOTIDE SEQUENCE</scope>
    <source>
        <strain evidence="11">CNGBCC1803368</strain>
    </source>
</reference>
<comment type="similarity">
    <text evidence="10">Belongs to the CRISPR-associated endonuclease Cas1 family.</text>
</comment>
<dbReference type="GO" id="GO:0046872">
    <property type="term" value="F:metal ion binding"/>
    <property type="evidence" value="ECO:0007669"/>
    <property type="project" value="UniProtKB-UniRule"/>
</dbReference>
<keyword evidence="7 10" id="KW-0238">DNA-binding</keyword>
<dbReference type="EMBL" id="JAMZMH010000013">
    <property type="protein sequence ID" value="MDT0249592.1"/>
    <property type="molecule type" value="Genomic_DNA"/>
</dbReference>
<proteinExistence type="inferred from homology"/>
<evidence type="ECO:0000256" key="5">
    <source>
        <dbReference type="ARBA" id="ARBA00022842"/>
    </source>
</evidence>
<evidence type="ECO:0000256" key="1">
    <source>
        <dbReference type="ARBA" id="ARBA00022722"/>
    </source>
</evidence>
<evidence type="ECO:0000256" key="3">
    <source>
        <dbReference type="ARBA" id="ARBA00022759"/>
    </source>
</evidence>
<organism evidence="11 12">
    <name type="scientific">Actinomyces oris</name>
    <dbReference type="NCBI Taxonomy" id="544580"/>
    <lineage>
        <taxon>Bacteria</taxon>
        <taxon>Bacillati</taxon>
        <taxon>Actinomycetota</taxon>
        <taxon>Actinomycetes</taxon>
        <taxon>Actinomycetales</taxon>
        <taxon>Actinomycetaceae</taxon>
        <taxon>Actinomyces</taxon>
    </lineage>
</organism>
<dbReference type="HAMAP" id="MF_01470">
    <property type="entry name" value="Cas1"/>
    <property type="match status" value="1"/>
</dbReference>
<dbReference type="InterPro" id="IPR042211">
    <property type="entry name" value="CRISPR-assoc_Cas1_N"/>
</dbReference>
<feature type="binding site" evidence="10">
    <location>
        <position position="172"/>
    </location>
    <ligand>
        <name>Mn(2+)</name>
        <dbReference type="ChEBI" id="CHEBI:29035"/>
    </ligand>
</feature>
<comment type="subunit">
    <text evidence="9 10">Homodimer, forms a heterotetramer with a Cas2 homodimer.</text>
</comment>
<keyword evidence="2 10" id="KW-0479">Metal-binding</keyword>
<sequence>MCLPSEHRYENARRRVVASAPDAQILHAATAGSRASLNSGRVEVTKSGERLLRVPIERVLGLVVHGNVDVSSALLRELCWRDRCVVWCSWSGRVIGWSQGADSPNGLQRVHQHVASAEGRLDIAQQMVSAKIANQATLLRRNGEAADAVERMRRLQRDAVSAQSLADLLGVEGEAAGLYFDSFPTMLSGNTAAFAATRWRGRRRRPAPDPANAALDYTYALLLGDCVRSLVACGLDPHAGFLHSSSRNKPALALDLMEEFRASVADSVVVRAFRNGELTEQDFSGEMGSCRMTDRGRKQLISGFERRMETSFRHPVFGYDVTWRRAIEVQARLVLGTIDGTQVAYKGVTVR</sequence>
<keyword evidence="3 10" id="KW-0255">Endonuclease</keyword>